<evidence type="ECO:0000313" key="17">
    <source>
        <dbReference type="EMBL" id="OJH39872.1"/>
    </source>
</evidence>
<dbReference type="InterPro" id="IPR020561">
    <property type="entry name" value="PRibGlycinamid_synth_ATP-grasp"/>
</dbReference>
<dbReference type="SUPFAM" id="SSF52440">
    <property type="entry name" value="PreATP-grasp domain"/>
    <property type="match status" value="1"/>
</dbReference>
<comment type="catalytic activity">
    <reaction evidence="14">
        <text>5-phospho-beta-D-ribosylamine + glycine + ATP = N(1)-(5-phospho-beta-D-ribosyl)glycinamide + ADP + phosphate + H(+)</text>
        <dbReference type="Rhea" id="RHEA:17453"/>
        <dbReference type="ChEBI" id="CHEBI:15378"/>
        <dbReference type="ChEBI" id="CHEBI:30616"/>
        <dbReference type="ChEBI" id="CHEBI:43474"/>
        <dbReference type="ChEBI" id="CHEBI:57305"/>
        <dbReference type="ChEBI" id="CHEBI:58681"/>
        <dbReference type="ChEBI" id="CHEBI:143788"/>
        <dbReference type="ChEBI" id="CHEBI:456216"/>
        <dbReference type="EC" id="6.3.4.13"/>
    </reaction>
</comment>
<keyword evidence="7 15" id="KW-0547">Nucleotide-binding</keyword>
<keyword evidence="9 15" id="KW-0067">ATP-binding</keyword>
<evidence type="ECO:0000256" key="1">
    <source>
        <dbReference type="ARBA" id="ARBA00001936"/>
    </source>
</evidence>
<evidence type="ECO:0000256" key="5">
    <source>
        <dbReference type="ARBA" id="ARBA00022598"/>
    </source>
</evidence>
<comment type="cofactor">
    <cofactor evidence="1">
        <name>Mn(2+)</name>
        <dbReference type="ChEBI" id="CHEBI:29035"/>
    </cofactor>
</comment>
<keyword evidence="5 14" id="KW-0436">Ligase</keyword>
<dbReference type="GO" id="GO:0009113">
    <property type="term" value="P:purine nucleobase biosynthetic process"/>
    <property type="evidence" value="ECO:0007669"/>
    <property type="project" value="InterPro"/>
</dbReference>
<dbReference type="PANTHER" id="PTHR43472:SF1">
    <property type="entry name" value="PHOSPHORIBOSYLAMINE--GLYCINE LIGASE, CHLOROPLASTIC"/>
    <property type="match status" value="1"/>
</dbReference>
<keyword evidence="6" id="KW-0479">Metal-binding</keyword>
<name>A0A1L9BC83_9BACT</name>
<keyword evidence="8 14" id="KW-0658">Purine biosynthesis</keyword>
<dbReference type="InterPro" id="IPR037123">
    <property type="entry name" value="PRibGlycinamide_synth_C_sf"/>
</dbReference>
<dbReference type="Pfam" id="PF02844">
    <property type="entry name" value="GARS_N"/>
    <property type="match status" value="1"/>
</dbReference>
<dbReference type="InterPro" id="IPR011054">
    <property type="entry name" value="Rudment_hybrid_motif"/>
</dbReference>
<evidence type="ECO:0000256" key="13">
    <source>
        <dbReference type="ARBA" id="ARBA00042864"/>
    </source>
</evidence>
<dbReference type="SUPFAM" id="SSF56059">
    <property type="entry name" value="Glutathione synthetase ATP-binding domain-like"/>
    <property type="match status" value="1"/>
</dbReference>
<dbReference type="GO" id="GO:0006189">
    <property type="term" value="P:'de novo' IMP biosynthetic process"/>
    <property type="evidence" value="ECO:0007669"/>
    <property type="project" value="UniProtKB-UniRule"/>
</dbReference>
<dbReference type="NCBIfam" id="TIGR00877">
    <property type="entry name" value="purD"/>
    <property type="match status" value="1"/>
</dbReference>
<dbReference type="PROSITE" id="PS00184">
    <property type="entry name" value="GARS"/>
    <property type="match status" value="1"/>
</dbReference>
<evidence type="ECO:0000256" key="10">
    <source>
        <dbReference type="ARBA" id="ARBA00023211"/>
    </source>
</evidence>
<dbReference type="PROSITE" id="PS50975">
    <property type="entry name" value="ATP_GRASP"/>
    <property type="match status" value="1"/>
</dbReference>
<proteinExistence type="inferred from homology"/>
<comment type="caution">
    <text evidence="17">The sequence shown here is derived from an EMBL/GenBank/DDBJ whole genome shotgun (WGS) entry which is preliminary data.</text>
</comment>
<dbReference type="InterPro" id="IPR020560">
    <property type="entry name" value="PRibGlycinamide_synth_C-dom"/>
</dbReference>
<evidence type="ECO:0000256" key="11">
    <source>
        <dbReference type="ARBA" id="ARBA00038345"/>
    </source>
</evidence>
<dbReference type="SMART" id="SM01210">
    <property type="entry name" value="GARS_C"/>
    <property type="match status" value="1"/>
</dbReference>
<dbReference type="InterPro" id="IPR016185">
    <property type="entry name" value="PreATP-grasp_dom_sf"/>
</dbReference>
<dbReference type="AlphaFoldDB" id="A0A1L9BC83"/>
<comment type="pathway">
    <text evidence="3 14">Purine metabolism; IMP biosynthesis via de novo pathway; N(1)-(5-phospho-D-ribosyl)glycinamide from 5-phospho-alpha-D-ribose 1-diphosphate: step 2/2.</text>
</comment>
<organism evidence="17 18">
    <name type="scientific">Cystobacter ferrugineus</name>
    <dbReference type="NCBI Taxonomy" id="83449"/>
    <lineage>
        <taxon>Bacteria</taxon>
        <taxon>Pseudomonadati</taxon>
        <taxon>Myxococcota</taxon>
        <taxon>Myxococcia</taxon>
        <taxon>Myxococcales</taxon>
        <taxon>Cystobacterineae</taxon>
        <taxon>Archangiaceae</taxon>
        <taxon>Cystobacter</taxon>
    </lineage>
</organism>
<reference evidence="18" key="1">
    <citation type="submission" date="2016-11" db="EMBL/GenBank/DDBJ databases">
        <authorList>
            <person name="Shukria A."/>
            <person name="Stevens D.C."/>
        </authorList>
    </citation>
    <scope>NUCLEOTIDE SEQUENCE [LARGE SCALE GENOMIC DNA]</scope>
    <source>
        <strain evidence="18">Cbfe23</strain>
    </source>
</reference>
<feature type="domain" description="ATP-grasp" evidence="16">
    <location>
        <begin position="107"/>
        <end position="309"/>
    </location>
</feature>
<dbReference type="InterPro" id="IPR011761">
    <property type="entry name" value="ATP-grasp"/>
</dbReference>
<evidence type="ECO:0000256" key="6">
    <source>
        <dbReference type="ARBA" id="ARBA00022723"/>
    </source>
</evidence>
<evidence type="ECO:0000256" key="14">
    <source>
        <dbReference type="HAMAP-Rule" id="MF_00138"/>
    </source>
</evidence>
<dbReference type="Pfam" id="PF01071">
    <property type="entry name" value="GARS_A"/>
    <property type="match status" value="1"/>
</dbReference>
<evidence type="ECO:0000256" key="15">
    <source>
        <dbReference type="PROSITE-ProRule" id="PRU00409"/>
    </source>
</evidence>
<sequence>MKVLLLGSGAREHALAWKLSQSPRLTKLWVGPGNVGTARVGTNVPLDAQDPNAVVAFARRESVDLVVVGPEAPLVAGVADALAAAGIPCFGPVEAAARIEGSKAFAKEIMVEAGVPTADYRVFTDLAEAEAYAVAQGRIVVKADGLAAGKGVIVAQNAEAAREAVRAVGAMGSAGQRLVLEEFLEGEEVSVIALCDGERYVLLPPAQDHKRVGEGDTGPNTGGMGAYAPAPFLTAGQLAEVGEQVIAPTLATLRRRGTPFRGALYAGLMLTARGPKVLEFNARFGDPETQVLMMQLAEDVLPLLDACARGKLEPRVLAVHPGASVGVVLAAEGYPEAPRKGARIEGIDTVTSDCPVFVAGVADVDGAWRTAGGRVLTVCARGAELAQARDHAYAAVARIRFDGMHFRRDIGAKGLGAPAVTP</sequence>
<dbReference type="SMART" id="SM01209">
    <property type="entry name" value="GARS_A"/>
    <property type="match status" value="1"/>
</dbReference>
<comment type="cofactor">
    <cofactor evidence="2">
        <name>Mg(2+)</name>
        <dbReference type="ChEBI" id="CHEBI:18420"/>
    </cofactor>
</comment>
<dbReference type="UniPathway" id="UPA00074">
    <property type="reaction ID" value="UER00125"/>
</dbReference>
<dbReference type="Gene3D" id="3.90.600.10">
    <property type="entry name" value="Phosphoribosylglycinamide synthetase, C-terminal domain"/>
    <property type="match status" value="1"/>
</dbReference>
<dbReference type="EC" id="6.3.4.13" evidence="4 14"/>
<dbReference type="OrthoDB" id="9807240at2"/>
<evidence type="ECO:0000256" key="2">
    <source>
        <dbReference type="ARBA" id="ARBA00001946"/>
    </source>
</evidence>
<dbReference type="InterPro" id="IPR000115">
    <property type="entry name" value="PRibGlycinamide_synth"/>
</dbReference>
<dbReference type="Gene3D" id="3.30.1490.20">
    <property type="entry name" value="ATP-grasp fold, A domain"/>
    <property type="match status" value="1"/>
</dbReference>
<evidence type="ECO:0000256" key="4">
    <source>
        <dbReference type="ARBA" id="ARBA00013255"/>
    </source>
</evidence>
<dbReference type="HAMAP" id="MF_00138">
    <property type="entry name" value="GARS"/>
    <property type="match status" value="1"/>
</dbReference>
<dbReference type="Gene3D" id="3.40.50.20">
    <property type="match status" value="1"/>
</dbReference>
<evidence type="ECO:0000256" key="8">
    <source>
        <dbReference type="ARBA" id="ARBA00022755"/>
    </source>
</evidence>
<dbReference type="STRING" id="83449.BON30_12320"/>
<dbReference type="PANTHER" id="PTHR43472">
    <property type="entry name" value="PHOSPHORIBOSYLAMINE--GLYCINE LIGASE"/>
    <property type="match status" value="1"/>
</dbReference>
<dbReference type="InterPro" id="IPR020559">
    <property type="entry name" value="PRibGlycinamide_synth_CS"/>
</dbReference>
<evidence type="ECO:0000313" key="18">
    <source>
        <dbReference type="Proteomes" id="UP000182229"/>
    </source>
</evidence>
<dbReference type="GO" id="GO:0005524">
    <property type="term" value="F:ATP binding"/>
    <property type="evidence" value="ECO:0007669"/>
    <property type="project" value="UniProtKB-UniRule"/>
</dbReference>
<dbReference type="Gene3D" id="3.30.470.20">
    <property type="entry name" value="ATP-grasp fold, B domain"/>
    <property type="match status" value="1"/>
</dbReference>
<keyword evidence="10" id="KW-0464">Manganese</keyword>
<dbReference type="FunFam" id="3.40.50.20:FF:000006">
    <property type="entry name" value="Phosphoribosylamine--glycine ligase, chloroplastic"/>
    <property type="match status" value="1"/>
</dbReference>
<dbReference type="GO" id="GO:0046872">
    <property type="term" value="F:metal ion binding"/>
    <property type="evidence" value="ECO:0007669"/>
    <property type="project" value="UniProtKB-KW"/>
</dbReference>
<dbReference type="EMBL" id="MPIN01000003">
    <property type="protein sequence ID" value="OJH39872.1"/>
    <property type="molecule type" value="Genomic_DNA"/>
</dbReference>
<evidence type="ECO:0000256" key="3">
    <source>
        <dbReference type="ARBA" id="ARBA00005174"/>
    </source>
</evidence>
<keyword evidence="18" id="KW-1185">Reference proteome</keyword>
<dbReference type="SUPFAM" id="SSF51246">
    <property type="entry name" value="Rudiment single hybrid motif"/>
    <property type="match status" value="1"/>
</dbReference>
<evidence type="ECO:0000259" key="16">
    <source>
        <dbReference type="PROSITE" id="PS50975"/>
    </source>
</evidence>
<evidence type="ECO:0000256" key="9">
    <source>
        <dbReference type="ARBA" id="ARBA00022840"/>
    </source>
</evidence>
<dbReference type="Proteomes" id="UP000182229">
    <property type="component" value="Unassembled WGS sequence"/>
</dbReference>
<dbReference type="Pfam" id="PF02843">
    <property type="entry name" value="GARS_C"/>
    <property type="match status" value="1"/>
</dbReference>
<dbReference type="RefSeq" id="WP_071898502.1">
    <property type="nucleotide sequence ID" value="NZ_MPIN01000003.1"/>
</dbReference>
<accession>A0A1L9BC83</accession>
<reference evidence="17 18" key="2">
    <citation type="submission" date="2016-12" db="EMBL/GenBank/DDBJ databases">
        <title>Draft Genome Sequence of Cystobacter ferrugineus Strain Cbfe23.</title>
        <authorList>
            <person name="Akbar S."/>
            <person name="Dowd S.E."/>
            <person name="Stevens D.C."/>
        </authorList>
    </citation>
    <scope>NUCLEOTIDE SEQUENCE [LARGE SCALE GENOMIC DNA]</scope>
    <source>
        <strain evidence="17 18">Cbfe23</strain>
    </source>
</reference>
<comment type="similarity">
    <text evidence="11 14">Belongs to the GARS family.</text>
</comment>
<gene>
    <name evidence="14" type="primary">purD</name>
    <name evidence="17" type="ORF">BON30_12320</name>
</gene>
<protein>
    <recommendedName>
        <fullName evidence="4 14">Phosphoribosylamine--glycine ligase</fullName>
        <ecNumber evidence="4 14">6.3.4.13</ecNumber>
    </recommendedName>
    <alternativeName>
        <fullName evidence="14">GARS</fullName>
    </alternativeName>
    <alternativeName>
        <fullName evidence="12 14">Glycinamide ribonucleotide synthetase</fullName>
    </alternativeName>
    <alternativeName>
        <fullName evidence="13 14">Phosphoribosylglycinamide synthetase</fullName>
    </alternativeName>
</protein>
<dbReference type="GO" id="GO:0004637">
    <property type="term" value="F:phosphoribosylamine-glycine ligase activity"/>
    <property type="evidence" value="ECO:0007669"/>
    <property type="project" value="UniProtKB-UniRule"/>
</dbReference>
<dbReference type="InterPro" id="IPR013815">
    <property type="entry name" value="ATP_grasp_subdomain_1"/>
</dbReference>
<evidence type="ECO:0000256" key="7">
    <source>
        <dbReference type="ARBA" id="ARBA00022741"/>
    </source>
</evidence>
<dbReference type="InterPro" id="IPR020562">
    <property type="entry name" value="PRibGlycinamide_synth_N"/>
</dbReference>
<evidence type="ECO:0000256" key="12">
    <source>
        <dbReference type="ARBA" id="ARBA00042242"/>
    </source>
</evidence>